<evidence type="ECO:0000256" key="2">
    <source>
        <dbReference type="SAM" id="Phobius"/>
    </source>
</evidence>
<feature type="transmembrane region" description="Helical" evidence="2">
    <location>
        <begin position="311"/>
        <end position="331"/>
    </location>
</feature>
<keyword evidence="4" id="KW-1185">Reference proteome</keyword>
<dbReference type="RefSeq" id="WP_053412926.1">
    <property type="nucleotide sequence ID" value="NZ_CP006841.1"/>
</dbReference>
<dbReference type="PATRIC" id="fig|1408189.4.peg.2223"/>
<dbReference type="OrthoDB" id="3218196at2"/>
<organism evidence="3 4">
    <name type="scientific">Corynebacterium lactis RW2-5</name>
    <dbReference type="NCBI Taxonomy" id="1408189"/>
    <lineage>
        <taxon>Bacteria</taxon>
        <taxon>Bacillati</taxon>
        <taxon>Actinomycetota</taxon>
        <taxon>Actinomycetes</taxon>
        <taxon>Mycobacteriales</taxon>
        <taxon>Corynebacteriaceae</taxon>
        <taxon>Corynebacterium</taxon>
    </lineage>
</organism>
<feature type="region of interest" description="Disordered" evidence="1">
    <location>
        <begin position="1"/>
        <end position="78"/>
    </location>
</feature>
<keyword evidence="2" id="KW-0472">Membrane</keyword>
<proteinExistence type="predicted"/>
<feature type="transmembrane region" description="Helical" evidence="2">
    <location>
        <begin position="343"/>
        <end position="365"/>
    </location>
</feature>
<dbReference type="KEGG" id="clw:CLAC_11040"/>
<keyword evidence="2" id="KW-1133">Transmembrane helix</keyword>
<feature type="transmembrane region" description="Helical" evidence="2">
    <location>
        <begin position="512"/>
        <end position="535"/>
    </location>
</feature>
<evidence type="ECO:0000313" key="4">
    <source>
        <dbReference type="Proteomes" id="UP000058446"/>
    </source>
</evidence>
<gene>
    <name evidence="3" type="ORF">CLAC_11040</name>
</gene>
<reference evidence="3 4" key="1">
    <citation type="submission" date="2013-10" db="EMBL/GenBank/DDBJ databases">
        <title>Complete genome sequence of Corynebacterium lactis DSM 45799(T), isolated from raw cow milk.</title>
        <authorList>
            <person name="Ruckert C."/>
            <person name="Albersmeier A."/>
            <person name="Lipski A."/>
            <person name="Kalinowski J."/>
        </authorList>
    </citation>
    <scope>NUCLEOTIDE SEQUENCE [LARGE SCALE GENOMIC DNA]</scope>
    <source>
        <strain evidence="3 4">RW2-5</strain>
    </source>
</reference>
<dbReference type="STRING" id="1408189.CLAC_11040"/>
<feature type="compositionally biased region" description="Basic residues" evidence="1">
    <location>
        <begin position="9"/>
        <end position="19"/>
    </location>
</feature>
<evidence type="ECO:0000313" key="3">
    <source>
        <dbReference type="EMBL" id="ALA68705.1"/>
    </source>
</evidence>
<protein>
    <recommendedName>
        <fullName evidence="5">Chemotaxis methyl-accepting receptor HlyB-like 4HB MCP domain-containing protein</fullName>
    </recommendedName>
</protein>
<sequence>MSESATGAHRARRPRRARFSGRTTPGGESLRNVAGEESENSSRLTHSGRSKNPRHAQSRQQIQGAQRAAGAQTEETGAVAHALATSAPTQDTDLRVDDLELSTSSNRLMRLLGHRLYKKLGPSATYVQRSLTFLMTSPGRLTTVAVILIVAILAAGLSMWQTTSDRQQQLRRISELSEPMAHASQNLYASLTIADASANTAFSRGTLDSSLDLGTNFDDAIAQASMSATRATTGINNVNDPAMRDVATVQRLLPVYTGMIETARANARQGHPVGVAYLASASGLMRDEILPSAQSLYERTSTNTSQDQKALALPPLIPLSGIFAALIMLLAAQWWMTRKNGRLFNVGLFGATILMAGALFGVIVATTQPWQNSALFGSKQPEVQALTETRIAAQQLRASETLGLVRRQPTDAEDFTQSLDKLTDRLEPLTQTSPNRDIDAALSSMKAWKASHQEMISHLDSGDYAGAVAVATGTTDPHSSAVVFRDLDEALRSSIADSRLLLRAELDNARRASAVISLFTVTITAIAAVMVAFGFRNRLLEYL</sequence>
<feature type="transmembrane region" description="Helical" evidence="2">
    <location>
        <begin position="141"/>
        <end position="160"/>
    </location>
</feature>
<feature type="compositionally biased region" description="Basic residues" evidence="1">
    <location>
        <begin position="46"/>
        <end position="57"/>
    </location>
</feature>
<feature type="compositionally biased region" description="Low complexity" evidence="1">
    <location>
        <begin position="58"/>
        <end position="72"/>
    </location>
</feature>
<dbReference type="Proteomes" id="UP000058446">
    <property type="component" value="Chromosome"/>
</dbReference>
<accession>A0A0K2H3T1</accession>
<evidence type="ECO:0000256" key="1">
    <source>
        <dbReference type="SAM" id="MobiDB-lite"/>
    </source>
</evidence>
<name>A0A0K2H3T1_9CORY</name>
<evidence type="ECO:0008006" key="5">
    <source>
        <dbReference type="Google" id="ProtNLM"/>
    </source>
</evidence>
<keyword evidence="2" id="KW-0812">Transmembrane</keyword>
<dbReference type="EMBL" id="CP006841">
    <property type="protein sequence ID" value="ALA68705.1"/>
    <property type="molecule type" value="Genomic_DNA"/>
</dbReference>
<dbReference type="AlphaFoldDB" id="A0A0K2H3T1"/>